<keyword evidence="3" id="KW-1185">Reference proteome</keyword>
<dbReference type="AlphaFoldDB" id="C6HY09"/>
<proteinExistence type="inferred from homology"/>
<dbReference type="EMBL" id="GG693875">
    <property type="protein sequence ID" value="EES52621.1"/>
    <property type="molecule type" value="Genomic_DNA"/>
</dbReference>
<accession>C6HY09</accession>
<protein>
    <recommendedName>
        <fullName evidence="4">Phosphoribosyltransferase</fullName>
    </recommendedName>
</protein>
<dbReference type="Proteomes" id="UP000009374">
    <property type="component" value="Unassembled WGS sequence"/>
</dbReference>
<comment type="similarity">
    <text evidence="1">Belongs to the ComF/GntX family.</text>
</comment>
<reference evidence="2 3" key="1">
    <citation type="journal article" date="2009" name="Appl. Environ. Microbiol.">
        <title>Community genomic and proteomic analyses of chemoautotrophic iron-oxidizing "Leptospirillum rubarum" (Group II) and "Leptospirillum ferrodiazotrophum" (Group III) bacteria in acid mine drainage biofilms.</title>
        <authorList>
            <person name="Goltsman D.S."/>
            <person name="Denef V.J."/>
            <person name="Singer S.W."/>
            <person name="VerBerkmoes N.C."/>
            <person name="Lefsrud M."/>
            <person name="Mueller R.S."/>
            <person name="Dick G.J."/>
            <person name="Sun C.L."/>
            <person name="Wheeler K.E."/>
            <person name="Zemla A."/>
            <person name="Baker B.J."/>
            <person name="Hauser L."/>
            <person name="Land M."/>
            <person name="Shah M.B."/>
            <person name="Thelen M.P."/>
            <person name="Hettich R.L."/>
            <person name="Banfield J.F."/>
        </authorList>
    </citation>
    <scope>NUCLEOTIDE SEQUENCE [LARGE SCALE GENOMIC DNA]</scope>
</reference>
<sequence length="221" mass="23673">MTQSLPGGRFAGGITLLSGLFSRLCLSCRQPSGSGSLCIPCREDPAWLVPVSLSARGGIPTRSLFPDEGAPGRLFRVAKFSGNRHALDLLLDRGDLFGLRPPTASLLLPVPPGRSRLISRDLSVPDILAHRLSLGEIPICLKGLRRTGKSSQKGRTRQARREAFFSPHFSLDPGAFSGLPPRGVVIVDDLLVTGWTARAIVRLLALSGVEVGTIVTLLHRS</sequence>
<dbReference type="PANTHER" id="PTHR47505">
    <property type="entry name" value="DNA UTILIZATION PROTEIN YHGH"/>
    <property type="match status" value="1"/>
</dbReference>
<evidence type="ECO:0000313" key="3">
    <source>
        <dbReference type="Proteomes" id="UP000009374"/>
    </source>
</evidence>
<dbReference type="Gene3D" id="3.40.50.2020">
    <property type="match status" value="1"/>
</dbReference>
<evidence type="ECO:0000313" key="2">
    <source>
        <dbReference type="EMBL" id="EES52621.1"/>
    </source>
</evidence>
<evidence type="ECO:0008006" key="4">
    <source>
        <dbReference type="Google" id="ProtNLM"/>
    </source>
</evidence>
<dbReference type="CDD" id="cd06223">
    <property type="entry name" value="PRTases_typeI"/>
    <property type="match status" value="1"/>
</dbReference>
<dbReference type="InterPro" id="IPR000836">
    <property type="entry name" value="PRTase_dom"/>
</dbReference>
<dbReference type="InterPro" id="IPR051910">
    <property type="entry name" value="ComF/GntX_DNA_util-trans"/>
</dbReference>
<gene>
    <name evidence="2" type="ORF">UBAL3_93200124</name>
</gene>
<evidence type="ECO:0000256" key="1">
    <source>
        <dbReference type="ARBA" id="ARBA00008007"/>
    </source>
</evidence>
<dbReference type="SUPFAM" id="SSF53271">
    <property type="entry name" value="PRTase-like"/>
    <property type="match status" value="1"/>
</dbReference>
<dbReference type="PANTHER" id="PTHR47505:SF1">
    <property type="entry name" value="DNA UTILIZATION PROTEIN YHGH"/>
    <property type="match status" value="1"/>
</dbReference>
<dbReference type="InterPro" id="IPR029057">
    <property type="entry name" value="PRTase-like"/>
</dbReference>
<organism evidence="2 3">
    <name type="scientific">Leptospirillum ferrodiazotrophum</name>
    <dbReference type="NCBI Taxonomy" id="412449"/>
    <lineage>
        <taxon>Bacteria</taxon>
        <taxon>Pseudomonadati</taxon>
        <taxon>Nitrospirota</taxon>
        <taxon>Nitrospiria</taxon>
        <taxon>Nitrospirales</taxon>
        <taxon>Nitrospiraceae</taxon>
        <taxon>Leptospirillum</taxon>
    </lineage>
</organism>
<name>C6HY09_9BACT</name>